<accession>A0A508YSK4</accession>
<dbReference type="RefSeq" id="WP_143113039.1">
    <property type="nucleotide sequence ID" value="NZ_CABFNH010000014.1"/>
</dbReference>
<gene>
    <name evidence="1" type="ORF">LMUP508_01130</name>
</gene>
<name>A0A508YSK4_LIMMU</name>
<dbReference type="InterPro" id="IPR009414">
    <property type="entry name" value="DUF1064"/>
</dbReference>
<dbReference type="Proteomes" id="UP000365705">
    <property type="component" value="Unassembled WGS sequence"/>
</dbReference>
<sequence>MKYSNRKVIYKGEKYDSEKELQFFQQYIEHSGKKYDVHRRYQLFNKPPVGGRNMRSRFYTPDFVVFDECGNLAHVYDVKTSISKYAVTEGARWRFYVFAIKYGIPVEVVAPRAHDFKMKIFDLTTQVQSKHSRTGRNGKKTNEYYDVFSSIDYDVHDIIGE</sequence>
<organism evidence="1 2">
    <name type="scientific">Limosilactobacillus mucosae</name>
    <name type="common">Lactobacillus mucosae</name>
    <dbReference type="NCBI Taxonomy" id="97478"/>
    <lineage>
        <taxon>Bacteria</taxon>
        <taxon>Bacillati</taxon>
        <taxon>Bacillota</taxon>
        <taxon>Bacilli</taxon>
        <taxon>Lactobacillales</taxon>
        <taxon>Lactobacillaceae</taxon>
        <taxon>Limosilactobacillus</taxon>
    </lineage>
</organism>
<evidence type="ECO:0008006" key="3">
    <source>
        <dbReference type="Google" id="ProtNLM"/>
    </source>
</evidence>
<protein>
    <recommendedName>
        <fullName evidence="3">DUF1064 domain-containing protein</fullName>
    </recommendedName>
</protein>
<evidence type="ECO:0000313" key="1">
    <source>
        <dbReference type="EMBL" id="VTZ90339.1"/>
    </source>
</evidence>
<evidence type="ECO:0000313" key="2">
    <source>
        <dbReference type="Proteomes" id="UP000365705"/>
    </source>
</evidence>
<dbReference type="AlphaFoldDB" id="A0A508YSK4"/>
<reference evidence="1 2" key="1">
    <citation type="submission" date="2019-06" db="EMBL/GenBank/DDBJ databases">
        <authorList>
            <person name="Rodrigo-Torres L."/>
            <person name="Arahal R. D."/>
            <person name="Lucena T."/>
        </authorList>
    </citation>
    <scope>NUCLEOTIDE SEQUENCE [LARGE SCALE GENOMIC DNA]</scope>
    <source>
        <strain evidence="1 2">INIA P508</strain>
    </source>
</reference>
<dbReference type="EMBL" id="CABFNH010000014">
    <property type="protein sequence ID" value="VTZ90339.1"/>
    <property type="molecule type" value="Genomic_DNA"/>
</dbReference>
<proteinExistence type="predicted"/>
<dbReference type="Pfam" id="PF06356">
    <property type="entry name" value="DUF1064"/>
    <property type="match status" value="1"/>
</dbReference>